<evidence type="ECO:0000313" key="3">
    <source>
        <dbReference type="EMBL" id="SFN34005.1"/>
    </source>
</evidence>
<accession>A0A1I4Y7N8</accession>
<dbReference type="EMBL" id="RBXX01000002">
    <property type="protein sequence ID" value="RKT82557.1"/>
    <property type="molecule type" value="Genomic_DNA"/>
</dbReference>
<feature type="transmembrane region" description="Helical" evidence="1">
    <location>
        <begin position="25"/>
        <end position="44"/>
    </location>
</feature>
<feature type="transmembrane region" description="Helical" evidence="1">
    <location>
        <begin position="334"/>
        <end position="357"/>
    </location>
</feature>
<evidence type="ECO:0000256" key="1">
    <source>
        <dbReference type="SAM" id="Phobius"/>
    </source>
</evidence>
<dbReference type="OrthoDB" id="4350469at2"/>
<gene>
    <name evidence="2" type="ORF">ATL45_0808</name>
    <name evidence="3" type="ORF">SAMN05421805_10423</name>
</gene>
<evidence type="ECO:0000313" key="4">
    <source>
        <dbReference type="Proteomes" id="UP000199398"/>
    </source>
</evidence>
<keyword evidence="1" id="KW-0812">Transmembrane</keyword>
<evidence type="ECO:0000313" key="2">
    <source>
        <dbReference type="EMBL" id="RKT82557.1"/>
    </source>
</evidence>
<sequence>MSSVRWLGARLRAAGRWSRTTRGTLWTLCVCSVLGSFVAVLPALDHFRGLHDVSTAVRERTGPMIVDVQAARNALISANETAVAAFSDAGGRLTGPGQEYYNQMAIASQSLAQAAEVNAVGRPGTEALQTVEGLLASYSDLISQAGAHFRAEDELMGTVALWNAWRQLHDPHGGIIAKLGELRALQAEELGDQVRTGGTTAGPVPWWVWLAGLFLLLAAAHVFIVRRFRRRLGGLVLAAIAVVVLGVAVHDAVERTGADIRNLDAELRGVLAEPDGRMTAHRTIAALADRFCRSADGGCGPTLPERLRQASPGAPLLATDRVVSADLRAAAPGAWLETAITASAVVIAGLAVAGFWPRLDEYSFGKR</sequence>
<reference evidence="3 4" key="1">
    <citation type="submission" date="2016-10" db="EMBL/GenBank/DDBJ databases">
        <authorList>
            <person name="de Groot N.N."/>
        </authorList>
    </citation>
    <scope>NUCLEOTIDE SEQUENCE [LARGE SCALE GENOMIC DNA]</scope>
    <source>
        <strain evidence="3 4">CPCC 201259</strain>
    </source>
</reference>
<proteinExistence type="predicted"/>
<dbReference type="EMBL" id="FOUP01000004">
    <property type="protein sequence ID" value="SFN34005.1"/>
    <property type="molecule type" value="Genomic_DNA"/>
</dbReference>
<feature type="transmembrane region" description="Helical" evidence="1">
    <location>
        <begin position="232"/>
        <end position="249"/>
    </location>
</feature>
<name>A0A1I4Y7N8_9PSEU</name>
<dbReference type="AlphaFoldDB" id="A0A1I4Y7N8"/>
<evidence type="ECO:0000313" key="5">
    <source>
        <dbReference type="Proteomes" id="UP000270697"/>
    </source>
</evidence>
<dbReference type="Proteomes" id="UP000199398">
    <property type="component" value="Unassembled WGS sequence"/>
</dbReference>
<dbReference type="STRING" id="455193.SAMN05421805_10423"/>
<keyword evidence="5" id="KW-1185">Reference proteome</keyword>
<keyword evidence="1" id="KW-0472">Membrane</keyword>
<dbReference type="Proteomes" id="UP000270697">
    <property type="component" value="Unassembled WGS sequence"/>
</dbReference>
<keyword evidence="1" id="KW-1133">Transmembrane helix</keyword>
<organism evidence="3 4">
    <name type="scientific">Saccharopolyspora antimicrobica</name>
    <dbReference type="NCBI Taxonomy" id="455193"/>
    <lineage>
        <taxon>Bacteria</taxon>
        <taxon>Bacillati</taxon>
        <taxon>Actinomycetota</taxon>
        <taxon>Actinomycetes</taxon>
        <taxon>Pseudonocardiales</taxon>
        <taxon>Pseudonocardiaceae</taxon>
        <taxon>Saccharopolyspora</taxon>
    </lineage>
</organism>
<reference evidence="2 5" key="2">
    <citation type="submission" date="2018-10" db="EMBL/GenBank/DDBJ databases">
        <title>Sequencing the genomes of 1000 actinobacteria strains.</title>
        <authorList>
            <person name="Klenk H.-P."/>
        </authorList>
    </citation>
    <scope>NUCLEOTIDE SEQUENCE [LARGE SCALE GENOMIC DNA]</scope>
    <source>
        <strain evidence="2 5">DSM 45119</strain>
    </source>
</reference>
<feature type="transmembrane region" description="Helical" evidence="1">
    <location>
        <begin position="206"/>
        <end position="225"/>
    </location>
</feature>
<protein>
    <submittedName>
        <fullName evidence="3">Uncharacterized protein</fullName>
    </submittedName>
</protein>
<dbReference type="RefSeq" id="WP_143121611.1">
    <property type="nucleotide sequence ID" value="NZ_FOUP01000004.1"/>
</dbReference>